<dbReference type="RefSeq" id="WP_036203662.1">
    <property type="nucleotide sequence ID" value="NZ_AVCY01000001.1"/>
</dbReference>
<evidence type="ECO:0000313" key="1">
    <source>
        <dbReference type="EMBL" id="KGR74149.1"/>
    </source>
</evidence>
<dbReference type="AlphaFoldDB" id="A0A0A3HP31"/>
<dbReference type="EMBL" id="JPVO01000055">
    <property type="protein sequence ID" value="KGR74149.1"/>
    <property type="molecule type" value="Genomic_DNA"/>
</dbReference>
<keyword evidence="2" id="KW-1185">Reference proteome</keyword>
<dbReference type="OrthoDB" id="2678750at2"/>
<protein>
    <recommendedName>
        <fullName evidence="3">DUF2487 domain-containing protein</fullName>
    </recommendedName>
</protein>
<organism evidence="1 2">
    <name type="scientific">Ureibacillus sinduriensis BLB-1 = JCM 15800</name>
    <dbReference type="NCBI Taxonomy" id="1384057"/>
    <lineage>
        <taxon>Bacteria</taxon>
        <taxon>Bacillati</taxon>
        <taxon>Bacillota</taxon>
        <taxon>Bacilli</taxon>
        <taxon>Bacillales</taxon>
        <taxon>Caryophanaceae</taxon>
        <taxon>Ureibacillus</taxon>
    </lineage>
</organism>
<dbReference type="STRING" id="1384057.CD33_19345"/>
<comment type="caution">
    <text evidence="1">The sequence shown here is derived from an EMBL/GenBank/DDBJ whole genome shotgun (WGS) entry which is preliminary data.</text>
</comment>
<gene>
    <name evidence="1" type="ORF">CD33_19345</name>
</gene>
<evidence type="ECO:0000313" key="2">
    <source>
        <dbReference type="Proteomes" id="UP000030408"/>
    </source>
</evidence>
<dbReference type="Pfam" id="PF10673">
    <property type="entry name" value="DUF2487"/>
    <property type="match status" value="1"/>
</dbReference>
<name>A0A0A3HP31_9BACL</name>
<evidence type="ECO:0008006" key="3">
    <source>
        <dbReference type="Google" id="ProtNLM"/>
    </source>
</evidence>
<accession>A0A0A3HP31</accession>
<proteinExistence type="predicted"/>
<sequence length="147" mass="16999">MFFNGNDVQQFQTQKDFIDTALVPLLFLEFDDARIRQSSSATDFLMSLTAFVEQQFKGRLMLVPPFSYTNQTKDGLAVNLLKEELQSTGFKYVIFITTDHTWTSHSEQLDVIWLPPIPLESMDKGVKKTVLEEQLKQIIPVLTSKWY</sequence>
<dbReference type="eggNOG" id="ENOG5032SRK">
    <property type="taxonomic scope" value="Bacteria"/>
</dbReference>
<reference evidence="1 2" key="1">
    <citation type="submission" date="2014-02" db="EMBL/GenBank/DDBJ databases">
        <title>Draft genome sequence of Lysinibacillus sinduriensis JCM 15800.</title>
        <authorList>
            <person name="Zhang F."/>
            <person name="Wang G."/>
            <person name="Zhang L."/>
        </authorList>
    </citation>
    <scope>NUCLEOTIDE SEQUENCE [LARGE SCALE GENOMIC DNA]</scope>
    <source>
        <strain evidence="1 2">JCM 15800</strain>
    </source>
</reference>
<dbReference type="Proteomes" id="UP000030408">
    <property type="component" value="Unassembled WGS sequence"/>
</dbReference>
<dbReference type="InterPro" id="IPR019615">
    <property type="entry name" value="DUF2487"/>
</dbReference>